<dbReference type="AlphaFoldDB" id="A0AAI8VYI5"/>
<protein>
    <submittedName>
        <fullName evidence="1">Uu.00g012240.m01.CDS01</fullName>
    </submittedName>
</protein>
<dbReference type="EMBL" id="CAUWAG010000020">
    <property type="protein sequence ID" value="CAJ2513105.1"/>
    <property type="molecule type" value="Genomic_DNA"/>
</dbReference>
<keyword evidence="2" id="KW-1185">Reference proteome</keyword>
<proteinExistence type="predicted"/>
<sequence>MAAGSHPKDLTPPLAFKLLGEPGSINEQRQSPLFGKLPAELRVLVWILVLTRYEDFDRPFKLGNRETRPGQAGPLRVAVDLLLACRAIYTEAFLVPFQVNPMIIFDGDKSDIPPYHRTLPLPASNYYKPLASRFWQFAQFSSVQLNVQQHNLEGSAIEKASRAVGTLGRHRGQVVRGFASGYAAFHYPNETAMGSTQENNNPDGPLSEADRICIGKKITHLTVRIARTDWWSWTDRPEEGAADLSKALRLEPDIHTTCHDHSAMLRGYEARKAGMEVDSGLDDFKKPRRWGQPGWGDQIALYWPDLETLELVLETFAQKQSQLETVISCAKLWQFPVERGYRLEWDGKEESTVRWQGANKYDYEYQSPWVDARYGHTDPEKSHNRLTRWRPRSEHVDELSLGQVFIIKTLTFRRRKVTTERPSAEA</sequence>
<accession>A0AAI8VYI5</accession>
<organism evidence="1 2">
    <name type="scientific">Anthostomella pinea</name>
    <dbReference type="NCBI Taxonomy" id="933095"/>
    <lineage>
        <taxon>Eukaryota</taxon>
        <taxon>Fungi</taxon>
        <taxon>Dikarya</taxon>
        <taxon>Ascomycota</taxon>
        <taxon>Pezizomycotina</taxon>
        <taxon>Sordariomycetes</taxon>
        <taxon>Xylariomycetidae</taxon>
        <taxon>Xylariales</taxon>
        <taxon>Xylariaceae</taxon>
        <taxon>Anthostomella</taxon>
    </lineage>
</organism>
<reference evidence="1" key="1">
    <citation type="submission" date="2023-10" db="EMBL/GenBank/DDBJ databases">
        <authorList>
            <person name="Hackl T."/>
        </authorList>
    </citation>
    <scope>NUCLEOTIDE SEQUENCE</scope>
</reference>
<evidence type="ECO:0000313" key="1">
    <source>
        <dbReference type="EMBL" id="CAJ2513105.1"/>
    </source>
</evidence>
<gene>
    <name evidence="1" type="ORF">KHLLAP_LOCUS13573</name>
</gene>
<comment type="caution">
    <text evidence="1">The sequence shown here is derived from an EMBL/GenBank/DDBJ whole genome shotgun (WGS) entry which is preliminary data.</text>
</comment>
<evidence type="ECO:0000313" key="2">
    <source>
        <dbReference type="Proteomes" id="UP001295740"/>
    </source>
</evidence>
<dbReference type="Proteomes" id="UP001295740">
    <property type="component" value="Unassembled WGS sequence"/>
</dbReference>
<name>A0AAI8VYI5_9PEZI</name>